<accession>A0A6I6LDK0</accession>
<name>A0A6I6LDK0_STUST</name>
<keyword evidence="2" id="KW-1133">Transmembrane helix</keyword>
<feature type="compositionally biased region" description="Pro residues" evidence="1">
    <location>
        <begin position="1"/>
        <end position="17"/>
    </location>
</feature>
<proteinExistence type="predicted"/>
<feature type="compositionally biased region" description="Basic and acidic residues" evidence="1">
    <location>
        <begin position="18"/>
        <end position="30"/>
    </location>
</feature>
<evidence type="ECO:0000313" key="4">
    <source>
        <dbReference type="Proteomes" id="UP000438983"/>
    </source>
</evidence>
<keyword evidence="2" id="KW-0472">Membrane</keyword>
<evidence type="ECO:0000256" key="2">
    <source>
        <dbReference type="SAM" id="Phobius"/>
    </source>
</evidence>
<gene>
    <name evidence="3" type="ORF">GQA94_02325</name>
</gene>
<keyword evidence="2" id="KW-0812">Transmembrane</keyword>
<evidence type="ECO:0000313" key="3">
    <source>
        <dbReference type="EMBL" id="QGZ28959.1"/>
    </source>
</evidence>
<dbReference type="Proteomes" id="UP000438983">
    <property type="component" value="Chromosome"/>
</dbReference>
<organism evidence="3 4">
    <name type="scientific">Stutzerimonas stutzeri</name>
    <name type="common">Pseudomonas stutzeri</name>
    <dbReference type="NCBI Taxonomy" id="316"/>
    <lineage>
        <taxon>Bacteria</taxon>
        <taxon>Pseudomonadati</taxon>
        <taxon>Pseudomonadota</taxon>
        <taxon>Gammaproteobacteria</taxon>
        <taxon>Pseudomonadales</taxon>
        <taxon>Pseudomonadaceae</taxon>
        <taxon>Stutzerimonas</taxon>
    </lineage>
</organism>
<protein>
    <submittedName>
        <fullName evidence="3">Uncharacterized protein</fullName>
    </submittedName>
</protein>
<dbReference type="RefSeq" id="WP_158186555.1">
    <property type="nucleotide sequence ID" value="NZ_CP046902.1"/>
</dbReference>
<dbReference type="EMBL" id="CP046902">
    <property type="protein sequence ID" value="QGZ28959.1"/>
    <property type="molecule type" value="Genomic_DNA"/>
</dbReference>
<feature type="transmembrane region" description="Helical" evidence="2">
    <location>
        <begin position="37"/>
        <end position="57"/>
    </location>
</feature>
<dbReference type="AlphaFoldDB" id="A0A6I6LDK0"/>
<sequence>MPSHPPKPNQPLSAPQPEPRDRAARPLETQRRRRQKLVSLAYTLGLLLVFIVSLLLLPADTGLGKVLRGAPGAGPIVSQ</sequence>
<reference evidence="3 4" key="1">
    <citation type="submission" date="2019-12" db="EMBL/GenBank/DDBJ databases">
        <title>Complete genome sequence of Pseudomonas stutzeri.</title>
        <authorList>
            <person name="Lim S.R."/>
            <person name="Kim J.H."/>
        </authorList>
    </citation>
    <scope>NUCLEOTIDE SEQUENCE [LARGE SCALE GENOMIC DNA]</scope>
    <source>
        <strain evidence="3 4">PM101005</strain>
    </source>
</reference>
<evidence type="ECO:0000256" key="1">
    <source>
        <dbReference type="SAM" id="MobiDB-lite"/>
    </source>
</evidence>
<feature type="region of interest" description="Disordered" evidence="1">
    <location>
        <begin position="1"/>
        <end position="31"/>
    </location>
</feature>